<keyword evidence="4" id="KW-0805">Transcription regulation</keyword>
<dbReference type="PRINTS" id="PR00344">
    <property type="entry name" value="BCTRLSENSOR"/>
</dbReference>
<evidence type="ECO:0000256" key="6">
    <source>
        <dbReference type="ARBA" id="ARBA00023163"/>
    </source>
</evidence>
<dbReference type="OrthoDB" id="9809670at2"/>
<dbReference type="Gene3D" id="1.10.10.60">
    <property type="entry name" value="Homeodomain-like"/>
    <property type="match status" value="1"/>
</dbReference>
<feature type="domain" description="Response regulatory" evidence="11">
    <location>
        <begin position="1089"/>
        <end position="1204"/>
    </location>
</feature>
<dbReference type="Gene3D" id="2.130.10.10">
    <property type="entry name" value="YVTN repeat-like/Quinoprotein amine dehydrogenase"/>
    <property type="match status" value="2"/>
</dbReference>
<feature type="domain" description="HTH araC/xylS-type" evidence="9">
    <location>
        <begin position="1236"/>
        <end position="1335"/>
    </location>
</feature>
<dbReference type="GO" id="GO:0003700">
    <property type="term" value="F:DNA-binding transcription factor activity"/>
    <property type="evidence" value="ECO:0007669"/>
    <property type="project" value="InterPro"/>
</dbReference>
<dbReference type="EC" id="2.7.13.3" evidence="2"/>
<dbReference type="InterPro" id="IPR003594">
    <property type="entry name" value="HATPase_dom"/>
</dbReference>
<evidence type="ECO:0000256" key="5">
    <source>
        <dbReference type="ARBA" id="ARBA00023125"/>
    </source>
</evidence>
<dbReference type="SUPFAM" id="SSF52172">
    <property type="entry name" value="CheY-like"/>
    <property type="match status" value="1"/>
</dbReference>
<reference evidence="12 13" key="1">
    <citation type="submission" date="2018-04" db="EMBL/GenBank/DDBJ databases">
        <title>Sphingobacterium sp. M46 Genome.</title>
        <authorList>
            <person name="Cheng J."/>
            <person name="Li Y."/>
        </authorList>
    </citation>
    <scope>NUCLEOTIDE SEQUENCE [LARGE SCALE GENOMIC DNA]</scope>
    <source>
        <strain evidence="12 13">M46</strain>
    </source>
</reference>
<evidence type="ECO:0000313" key="13">
    <source>
        <dbReference type="Proteomes" id="UP000250831"/>
    </source>
</evidence>
<sequence length="1336" mass="151829">MQQLKSFLYAYIHLIFLLLLGQSSAWSQVNSYAFKTLTSDQGLVHNHVNCALRDKYNYLWFGTESGLSRFDGVQFTNFRYAASKRTGLSGNVISGLFEGPEGNVWIRTANRMNVYDQHSGIIIQQIDSILTALKLPVMDVYSIRPLDEHCFALLYSDRSLILFDYLKKTYRKVPQLTKDSRITDVIPGRGQTIWVIYENGLLGNIDTKSLQSIKTSRLPMPNKLINYNLFTDRDGAIWIFSKDIPIGVYWLDPKDGQIHHLQKELSNPFVGNIVQDDQGQLWLGTDHGGINIYDKKNNSIQRIGNDRYDLRSLPYNSITSLYRDKSGIIWVGTYKGGISYYHPNLLLFSLIKNYPGLPKSLPFDDVNKFVEDRKGNLWIGTNGGGLLYYDTKQKTFTQYLHDPANPNSLSSNVIVSLFLDADDVLWIGTYRGGMCRFNGKDFQVFHRDPAPGGLNDDSVWEIYEDSQHRFWVGTLSSGLYLFDKKTQRFAKKHTRRGETVNSNYISVLFEDSKKRLWIGTATGLALLAPDDKISYISTVSSPLKLRNDLIYDIKEDKKGRIWVATQEGLHVIDEKKISYLTQADGLSEDAILALLVDNQGDIWASTNKGLSEVVGTGQAQKFIIRNFTQELGLQGNVFNENAALKLQDGRLVFGGPKGFNFIDPSKIRDKSELILPVLSNLYLFNKRVAVGEEFAGRVIYGQSLNNLKKLTLPYTLNAISLELSTFDYLQQHNGLYQYQLSGLSDKWFDFEPGTMRANFTNLDSRTYRLYIRHAIASNSWSEGVLLLTIDVQPPLWRSTWAFLLYGGLILVVLWTYIYLTKLRAKTRNQLYLAQEQASQAKELDALKTRFFTNISHEFRTPISLILTPTQQLLDGEQHPDKKADLNLIKKNADRLLKLVNQLLDFRKLEKSELELSEEYGDLMGFMREQLDAFIGLAQSNQVILQVSLAPQVYSVWFDKNKLESIIFNLMSNAIKFSPLSGIVTFKAKIGEEGMAKILSIEVQNLGTTIPEALQSRVFERYVQLDVPNGKLNQGTGIGLSIVKDYVEFLGGNIRLNSNAGRTTFYVELPIHSVETSSDSNESSTRDKPCILLVEDDADFLHYLERMLRSTYLITSVQSINEAKLILNKQQVDLVITDFSLPGDTGLDLCRYIKAHTKLVHIPVLIITAIVNQKTELEALQAGATDYINKPFNVSLLRSKLAQILSQQQTLVKRYKKQINVQLTQPDIESADEQFIRTLVKEIEQDISDSSLSVELLAKRMNITRVGLYKKVLAITGYSPMEYIRHIRLKRAMHLVQNSKLSMAEIAYAVGFGNPKQFSKYFKSAFGNLPSFYRKQL</sequence>
<dbReference type="CDD" id="cd00082">
    <property type="entry name" value="HisKA"/>
    <property type="match status" value="1"/>
</dbReference>
<evidence type="ECO:0000259" key="10">
    <source>
        <dbReference type="PROSITE" id="PS50109"/>
    </source>
</evidence>
<feature type="transmembrane region" description="Helical" evidence="8">
    <location>
        <begin position="800"/>
        <end position="819"/>
    </location>
</feature>
<dbReference type="InterPro" id="IPR018060">
    <property type="entry name" value="HTH_AraC"/>
</dbReference>
<dbReference type="InterPro" id="IPR013783">
    <property type="entry name" value="Ig-like_fold"/>
</dbReference>
<dbReference type="InterPro" id="IPR011006">
    <property type="entry name" value="CheY-like_superfamily"/>
</dbReference>
<dbReference type="PROSITE" id="PS50109">
    <property type="entry name" value="HIS_KIN"/>
    <property type="match status" value="1"/>
</dbReference>
<keyword evidence="8" id="KW-0812">Transmembrane</keyword>
<dbReference type="SMART" id="SM00388">
    <property type="entry name" value="HisKA"/>
    <property type="match status" value="1"/>
</dbReference>
<organism evidence="12 13">
    <name type="scientific">Sphingobacterium athyrii</name>
    <dbReference type="NCBI Taxonomy" id="2152717"/>
    <lineage>
        <taxon>Bacteria</taxon>
        <taxon>Pseudomonadati</taxon>
        <taxon>Bacteroidota</taxon>
        <taxon>Sphingobacteriia</taxon>
        <taxon>Sphingobacteriales</taxon>
        <taxon>Sphingobacteriaceae</taxon>
        <taxon>Sphingobacterium</taxon>
    </lineage>
</organism>
<proteinExistence type="predicted"/>
<keyword evidence="3 7" id="KW-0597">Phosphoprotein</keyword>
<dbReference type="Pfam" id="PF07494">
    <property type="entry name" value="Reg_prop"/>
    <property type="match status" value="8"/>
</dbReference>
<name>A0A363NTU6_9SPHI</name>
<dbReference type="InterPro" id="IPR001789">
    <property type="entry name" value="Sig_transdc_resp-reg_receiver"/>
</dbReference>
<gene>
    <name evidence="12" type="ORF">DCO56_12825</name>
</gene>
<dbReference type="Gene3D" id="3.30.565.10">
    <property type="entry name" value="Histidine kinase-like ATPase, C-terminal domain"/>
    <property type="match status" value="1"/>
</dbReference>
<feature type="domain" description="Histidine kinase" evidence="10">
    <location>
        <begin position="853"/>
        <end position="1072"/>
    </location>
</feature>
<dbReference type="InterPro" id="IPR009057">
    <property type="entry name" value="Homeodomain-like_sf"/>
</dbReference>
<dbReference type="Gene3D" id="3.40.50.2300">
    <property type="match status" value="1"/>
</dbReference>
<dbReference type="Pfam" id="PF02518">
    <property type="entry name" value="HATPase_c"/>
    <property type="match status" value="1"/>
</dbReference>
<dbReference type="GO" id="GO:0000155">
    <property type="term" value="F:phosphorelay sensor kinase activity"/>
    <property type="evidence" value="ECO:0007669"/>
    <property type="project" value="InterPro"/>
</dbReference>
<dbReference type="InterPro" id="IPR003661">
    <property type="entry name" value="HisK_dim/P_dom"/>
</dbReference>
<protein>
    <recommendedName>
        <fullName evidence="2">histidine kinase</fullName>
        <ecNumber evidence="2">2.7.13.3</ecNumber>
    </recommendedName>
</protein>
<dbReference type="PROSITE" id="PS50110">
    <property type="entry name" value="RESPONSE_REGULATORY"/>
    <property type="match status" value="1"/>
</dbReference>
<keyword evidence="13" id="KW-1185">Reference proteome</keyword>
<dbReference type="SUPFAM" id="SSF63829">
    <property type="entry name" value="Calcium-dependent phosphotriesterase"/>
    <property type="match status" value="1"/>
</dbReference>
<dbReference type="SUPFAM" id="SSF46689">
    <property type="entry name" value="Homeodomain-like"/>
    <property type="match status" value="1"/>
</dbReference>
<dbReference type="InterPro" id="IPR004358">
    <property type="entry name" value="Sig_transdc_His_kin-like_C"/>
</dbReference>
<dbReference type="Pfam" id="PF00072">
    <property type="entry name" value="Response_reg"/>
    <property type="match status" value="1"/>
</dbReference>
<dbReference type="PANTHER" id="PTHR43547:SF2">
    <property type="entry name" value="HYBRID SIGNAL TRANSDUCTION HISTIDINE KINASE C"/>
    <property type="match status" value="1"/>
</dbReference>
<keyword evidence="6" id="KW-0804">Transcription</keyword>
<dbReference type="Gene3D" id="1.10.287.130">
    <property type="match status" value="1"/>
</dbReference>
<dbReference type="EMBL" id="QCXX01000003">
    <property type="protein sequence ID" value="PUV24236.1"/>
    <property type="molecule type" value="Genomic_DNA"/>
</dbReference>
<evidence type="ECO:0000256" key="3">
    <source>
        <dbReference type="ARBA" id="ARBA00022553"/>
    </source>
</evidence>
<dbReference type="InterPro" id="IPR036097">
    <property type="entry name" value="HisK_dim/P_sf"/>
</dbReference>
<keyword evidence="5" id="KW-0238">DNA-binding</keyword>
<dbReference type="PROSITE" id="PS01124">
    <property type="entry name" value="HTH_ARAC_FAMILY_2"/>
    <property type="match status" value="1"/>
</dbReference>
<dbReference type="SUPFAM" id="SSF47384">
    <property type="entry name" value="Homodimeric domain of signal transducing histidine kinase"/>
    <property type="match status" value="1"/>
</dbReference>
<dbReference type="SMART" id="SM00387">
    <property type="entry name" value="HATPase_c"/>
    <property type="match status" value="1"/>
</dbReference>
<dbReference type="InterPro" id="IPR036890">
    <property type="entry name" value="HATPase_C_sf"/>
</dbReference>
<evidence type="ECO:0000256" key="2">
    <source>
        <dbReference type="ARBA" id="ARBA00012438"/>
    </source>
</evidence>
<dbReference type="SMART" id="SM00448">
    <property type="entry name" value="REC"/>
    <property type="match status" value="1"/>
</dbReference>
<dbReference type="GO" id="GO:0043565">
    <property type="term" value="F:sequence-specific DNA binding"/>
    <property type="evidence" value="ECO:0007669"/>
    <property type="project" value="InterPro"/>
</dbReference>
<evidence type="ECO:0000313" key="12">
    <source>
        <dbReference type="EMBL" id="PUV24236.1"/>
    </source>
</evidence>
<dbReference type="FunFam" id="1.10.287.130:FF:000045">
    <property type="entry name" value="Two-component system sensor histidine kinase/response regulator"/>
    <property type="match status" value="1"/>
</dbReference>
<dbReference type="Pfam" id="PF00512">
    <property type="entry name" value="HisKA"/>
    <property type="match status" value="1"/>
</dbReference>
<evidence type="ECO:0000256" key="8">
    <source>
        <dbReference type="SAM" id="Phobius"/>
    </source>
</evidence>
<evidence type="ECO:0000256" key="7">
    <source>
        <dbReference type="PROSITE-ProRule" id="PRU00169"/>
    </source>
</evidence>
<dbReference type="Pfam" id="PF12833">
    <property type="entry name" value="HTH_18"/>
    <property type="match status" value="1"/>
</dbReference>
<evidence type="ECO:0000256" key="4">
    <source>
        <dbReference type="ARBA" id="ARBA00023015"/>
    </source>
</evidence>
<keyword evidence="8" id="KW-1133">Transmembrane helix</keyword>
<comment type="catalytic activity">
    <reaction evidence="1">
        <text>ATP + protein L-histidine = ADP + protein N-phospho-L-histidine.</text>
        <dbReference type="EC" id="2.7.13.3"/>
    </reaction>
</comment>
<accession>A0A363NTU6</accession>
<dbReference type="InterPro" id="IPR011110">
    <property type="entry name" value="Reg_prop"/>
</dbReference>
<dbReference type="InterPro" id="IPR018062">
    <property type="entry name" value="HTH_AraC-typ_CS"/>
</dbReference>
<evidence type="ECO:0000259" key="9">
    <source>
        <dbReference type="PROSITE" id="PS01124"/>
    </source>
</evidence>
<dbReference type="PROSITE" id="PS00041">
    <property type="entry name" value="HTH_ARAC_FAMILY_1"/>
    <property type="match status" value="1"/>
</dbReference>
<evidence type="ECO:0000259" key="11">
    <source>
        <dbReference type="PROSITE" id="PS50110"/>
    </source>
</evidence>
<dbReference type="InterPro" id="IPR005467">
    <property type="entry name" value="His_kinase_dom"/>
</dbReference>
<dbReference type="CDD" id="cd00156">
    <property type="entry name" value="REC"/>
    <property type="match status" value="1"/>
</dbReference>
<feature type="modified residue" description="4-aspartylphosphate" evidence="7">
    <location>
        <position position="1137"/>
    </location>
</feature>
<dbReference type="SUPFAM" id="SSF55874">
    <property type="entry name" value="ATPase domain of HSP90 chaperone/DNA topoisomerase II/histidine kinase"/>
    <property type="match status" value="1"/>
</dbReference>
<dbReference type="Gene3D" id="2.60.40.10">
    <property type="entry name" value="Immunoglobulins"/>
    <property type="match status" value="1"/>
</dbReference>
<dbReference type="Proteomes" id="UP000250831">
    <property type="component" value="Unassembled WGS sequence"/>
</dbReference>
<comment type="caution">
    <text evidence="12">The sequence shown here is derived from an EMBL/GenBank/DDBJ whole genome shotgun (WGS) entry which is preliminary data.</text>
</comment>
<dbReference type="SMART" id="SM00342">
    <property type="entry name" value="HTH_ARAC"/>
    <property type="match status" value="1"/>
</dbReference>
<dbReference type="RefSeq" id="WP_108634164.1">
    <property type="nucleotide sequence ID" value="NZ_QCXX01000003.1"/>
</dbReference>
<keyword evidence="8" id="KW-0472">Membrane</keyword>
<dbReference type="PANTHER" id="PTHR43547">
    <property type="entry name" value="TWO-COMPONENT HISTIDINE KINASE"/>
    <property type="match status" value="1"/>
</dbReference>
<dbReference type="InterPro" id="IPR015943">
    <property type="entry name" value="WD40/YVTN_repeat-like_dom_sf"/>
</dbReference>
<evidence type="ECO:0000256" key="1">
    <source>
        <dbReference type="ARBA" id="ARBA00000085"/>
    </source>
</evidence>